<keyword evidence="2" id="KW-0418">Kinase</keyword>
<dbReference type="Proteomes" id="UP000199513">
    <property type="component" value="Unassembled WGS sequence"/>
</dbReference>
<dbReference type="NCBIfam" id="NF004018">
    <property type="entry name" value="PRK05480.1"/>
    <property type="match status" value="1"/>
</dbReference>
<dbReference type="GO" id="GO:0016301">
    <property type="term" value="F:kinase activity"/>
    <property type="evidence" value="ECO:0007669"/>
    <property type="project" value="UniProtKB-KW"/>
</dbReference>
<dbReference type="STRING" id="1003.SAMN04488541_101253"/>
<protein>
    <submittedName>
        <fullName evidence="2">Uridine kinase</fullName>
    </submittedName>
</protein>
<name>A0A1I2F2A5_9BACT</name>
<dbReference type="RefSeq" id="WP_091543749.1">
    <property type="nucleotide sequence ID" value="NZ_FONY01000012.1"/>
</dbReference>
<dbReference type="PANTHER" id="PTHR10285">
    <property type="entry name" value="URIDINE KINASE"/>
    <property type="match status" value="1"/>
</dbReference>
<proteinExistence type="predicted"/>
<dbReference type="EMBL" id="FONY01000012">
    <property type="protein sequence ID" value="SFE99544.1"/>
    <property type="molecule type" value="Genomic_DNA"/>
</dbReference>
<dbReference type="SUPFAM" id="SSF52540">
    <property type="entry name" value="P-loop containing nucleoside triphosphate hydrolases"/>
    <property type="match status" value="1"/>
</dbReference>
<keyword evidence="3" id="KW-1185">Reference proteome</keyword>
<keyword evidence="2" id="KW-0808">Transferase</keyword>
<dbReference type="InterPro" id="IPR027417">
    <property type="entry name" value="P-loop_NTPase"/>
</dbReference>
<dbReference type="Gene3D" id="3.40.50.300">
    <property type="entry name" value="P-loop containing nucleotide triphosphate hydrolases"/>
    <property type="match status" value="1"/>
</dbReference>
<accession>A0A1I2F2A5</accession>
<organism evidence="2 3">
    <name type="scientific">Thermoflexibacter ruber</name>
    <dbReference type="NCBI Taxonomy" id="1003"/>
    <lineage>
        <taxon>Bacteria</taxon>
        <taxon>Pseudomonadati</taxon>
        <taxon>Bacteroidota</taxon>
        <taxon>Cytophagia</taxon>
        <taxon>Cytophagales</taxon>
        <taxon>Thermoflexibacteraceae</taxon>
        <taxon>Thermoflexibacter</taxon>
    </lineage>
</organism>
<gene>
    <name evidence="2" type="ORF">SAMN04488541_101253</name>
</gene>
<dbReference type="PRINTS" id="PR00988">
    <property type="entry name" value="URIDINKINASE"/>
</dbReference>
<evidence type="ECO:0000313" key="3">
    <source>
        <dbReference type="Proteomes" id="UP000199513"/>
    </source>
</evidence>
<dbReference type="AlphaFoldDB" id="A0A1I2F2A5"/>
<sequence>MRASPYIIGISGGSGSGKTYFLNQLISAFSTNEICLFAQDNYYRSREEQPIDENGWKNFDLPESIDFQQYAHDLRLLRQGQEVRRLEYTFNNPNKIPQMLVFKPLPIILVEGIFVFYYTEVAQLIDLKIFIEAKDHIRIKRRILRDNQERGYDLNDVLYRYEKHVMPAYEKYIEPYKNEADFIVPNNQHFDKALEVIITFLKEKIKKQYGKNT</sequence>
<dbReference type="OrthoDB" id="9777642at2"/>
<feature type="domain" description="Phosphoribulokinase/uridine kinase" evidence="1">
    <location>
        <begin position="7"/>
        <end position="187"/>
    </location>
</feature>
<dbReference type="Pfam" id="PF00485">
    <property type="entry name" value="PRK"/>
    <property type="match status" value="1"/>
</dbReference>
<evidence type="ECO:0000259" key="1">
    <source>
        <dbReference type="Pfam" id="PF00485"/>
    </source>
</evidence>
<dbReference type="InterPro" id="IPR006083">
    <property type="entry name" value="PRK/URK"/>
</dbReference>
<evidence type="ECO:0000313" key="2">
    <source>
        <dbReference type="EMBL" id="SFE99544.1"/>
    </source>
</evidence>
<reference evidence="3" key="1">
    <citation type="submission" date="2016-10" db="EMBL/GenBank/DDBJ databases">
        <authorList>
            <person name="Varghese N."/>
            <person name="Submissions S."/>
        </authorList>
    </citation>
    <scope>NUCLEOTIDE SEQUENCE [LARGE SCALE GENOMIC DNA]</scope>
    <source>
        <strain>GEY</strain>
        <strain evidence="3">DSM 9560</strain>
    </source>
</reference>
<dbReference type="GO" id="GO:0005524">
    <property type="term" value="F:ATP binding"/>
    <property type="evidence" value="ECO:0007669"/>
    <property type="project" value="InterPro"/>
</dbReference>